<comment type="cofactor">
    <cofactor evidence="1">
        <name>Zn(2+)</name>
        <dbReference type="ChEBI" id="CHEBI:29105"/>
    </cofactor>
</comment>
<organism evidence="7 8">
    <name type="scientific">Propioniciclava soli</name>
    <dbReference type="NCBI Taxonomy" id="2775081"/>
    <lineage>
        <taxon>Bacteria</taxon>
        <taxon>Bacillati</taxon>
        <taxon>Actinomycetota</taxon>
        <taxon>Actinomycetes</taxon>
        <taxon>Propionibacteriales</taxon>
        <taxon>Propionibacteriaceae</taxon>
        <taxon>Propioniciclava</taxon>
    </lineage>
</organism>
<accession>A0ABZ3C2D8</accession>
<reference evidence="7 8" key="1">
    <citation type="journal article" date="2023" name="Environ Microbiome">
        <title>A coral-associated actinobacterium mitigates coral bleaching under heat stress.</title>
        <authorList>
            <person name="Li J."/>
            <person name="Zou Y."/>
            <person name="Li Q."/>
            <person name="Zhang J."/>
            <person name="Bourne D.G."/>
            <person name="Lyu Y."/>
            <person name="Liu C."/>
            <person name="Zhang S."/>
        </authorList>
    </citation>
    <scope>NUCLEOTIDE SEQUENCE [LARGE SCALE GENOMIC DNA]</scope>
    <source>
        <strain evidence="7 8">SCSIO 13291</strain>
    </source>
</reference>
<dbReference type="PANTHER" id="PTHR46233">
    <property type="entry name" value="HYDROXYACYLGLUTATHIONE HYDROLASE GLOC"/>
    <property type="match status" value="1"/>
</dbReference>
<dbReference type="Proteomes" id="UP001434337">
    <property type="component" value="Chromosome"/>
</dbReference>
<evidence type="ECO:0000313" key="7">
    <source>
        <dbReference type="EMBL" id="WZW97069.1"/>
    </source>
</evidence>
<dbReference type="SUPFAM" id="SSF56281">
    <property type="entry name" value="Metallo-hydrolase/oxidoreductase"/>
    <property type="match status" value="1"/>
</dbReference>
<dbReference type="RefSeq" id="WP_342371637.1">
    <property type="nucleotide sequence ID" value="NZ_CP115965.1"/>
</dbReference>
<gene>
    <name evidence="7" type="ORF">PCC79_09035</name>
</gene>
<feature type="domain" description="Metallo-beta-lactamase" evidence="6">
    <location>
        <begin position="12"/>
        <end position="206"/>
    </location>
</feature>
<keyword evidence="4" id="KW-0862">Zinc</keyword>
<dbReference type="CDD" id="cd06262">
    <property type="entry name" value="metallo-hydrolase-like_MBL-fold"/>
    <property type="match status" value="1"/>
</dbReference>
<evidence type="ECO:0000256" key="2">
    <source>
        <dbReference type="ARBA" id="ARBA00022723"/>
    </source>
</evidence>
<dbReference type="InterPro" id="IPR001279">
    <property type="entry name" value="Metallo-B-lactamas"/>
</dbReference>
<dbReference type="Gene3D" id="3.60.15.10">
    <property type="entry name" value="Ribonuclease Z/Hydroxyacylglutathione hydrolase-like"/>
    <property type="match status" value="1"/>
</dbReference>
<evidence type="ECO:0000256" key="5">
    <source>
        <dbReference type="SAM" id="MobiDB-lite"/>
    </source>
</evidence>
<keyword evidence="2" id="KW-0479">Metal-binding</keyword>
<evidence type="ECO:0000256" key="3">
    <source>
        <dbReference type="ARBA" id="ARBA00022801"/>
    </source>
</evidence>
<evidence type="ECO:0000313" key="8">
    <source>
        <dbReference type="Proteomes" id="UP001434337"/>
    </source>
</evidence>
<evidence type="ECO:0000256" key="1">
    <source>
        <dbReference type="ARBA" id="ARBA00001947"/>
    </source>
</evidence>
<dbReference type="InterPro" id="IPR051453">
    <property type="entry name" value="MBL_Glyoxalase_II"/>
</dbReference>
<dbReference type="EMBL" id="CP115965">
    <property type="protein sequence ID" value="WZW97069.1"/>
    <property type="molecule type" value="Genomic_DNA"/>
</dbReference>
<dbReference type="Pfam" id="PF00753">
    <property type="entry name" value="Lactamase_B"/>
    <property type="match status" value="1"/>
</dbReference>
<feature type="region of interest" description="Disordered" evidence="5">
    <location>
        <begin position="206"/>
        <end position="225"/>
    </location>
</feature>
<protein>
    <submittedName>
        <fullName evidence="7">MBL fold metallo-hydrolase</fullName>
    </submittedName>
</protein>
<proteinExistence type="predicted"/>
<keyword evidence="3" id="KW-0378">Hydrolase</keyword>
<name>A0ABZ3C2D8_9ACTN</name>
<keyword evidence="8" id="KW-1185">Reference proteome</keyword>
<sequence>MFLTSFPAGPLQANCYVWSADDAHAVVVDPGVNAADGVHSILTEQGLTLDAVLLTHGHPDHVGAAADVADRHGVPAYLHAADAPMLDPATLPDWAREIVERFGVNHTAPADLRLLAGGETVDAAGARFTTVAAPGHTPGSLLWRVELPEPFAQAPELTELVFTGDVVFAGAIGRTDLPGGDHATMLATLTDVVLALPDTAALLPGHGPETTLAHERATNPFLRSH</sequence>
<evidence type="ECO:0000256" key="4">
    <source>
        <dbReference type="ARBA" id="ARBA00022833"/>
    </source>
</evidence>
<dbReference type="SMART" id="SM00849">
    <property type="entry name" value="Lactamase_B"/>
    <property type="match status" value="1"/>
</dbReference>
<dbReference type="InterPro" id="IPR036866">
    <property type="entry name" value="RibonucZ/Hydroxyglut_hydro"/>
</dbReference>
<dbReference type="PANTHER" id="PTHR46233:SF3">
    <property type="entry name" value="HYDROXYACYLGLUTATHIONE HYDROLASE GLOC"/>
    <property type="match status" value="1"/>
</dbReference>
<evidence type="ECO:0000259" key="6">
    <source>
        <dbReference type="SMART" id="SM00849"/>
    </source>
</evidence>